<evidence type="ECO:0000313" key="3">
    <source>
        <dbReference type="Proteomes" id="UP000824190"/>
    </source>
</evidence>
<dbReference type="PANTHER" id="PTHR36512">
    <property type="entry name" value="D-AMINOPEPTIDASE"/>
    <property type="match status" value="1"/>
</dbReference>
<name>A0A9D1UKC7_9CORY</name>
<accession>A0A9D1UKC7</accession>
<sequence length="385" mass="37856">MFPKSEPGPHNGLADVAGVYLGHAEVDSSGVTVVACPDGAVGAVDVRGGGPGTRETDLLKPSNSMESVHAVALCGGSAYGLDAAGGVMAGLEARGIGFPVFGDGPDAPAGPIVPIVPAAVIFDLPVGEASSRPTAETGRAALDAALDKPQDAPGALGNVGAGHAAVAGAVKGGYGEASSVIAGEPGSVPGAGRTVAVGLAVNPVGSVADPSDGTLWSAETVQHAPADLGEDGTLPVPTDQGLEAFLDRGMAGMKFPSASPESASSSPQSLNTTIGVVVTDAPVTKAQAERLAMAVHDGLSRAIRPAHLPMDGDTVFALAPSGVRTGRTQGQSTDNHPEAVDQMELAVLSAAVATCAERAVVRAVVNADSAFGIPAWAEIITGGTP</sequence>
<dbReference type="EMBL" id="DXGC01000055">
    <property type="protein sequence ID" value="HIW91124.1"/>
    <property type="molecule type" value="Genomic_DNA"/>
</dbReference>
<dbReference type="InterPro" id="IPR016117">
    <property type="entry name" value="ArgJ-like_dom_sf"/>
</dbReference>
<dbReference type="GO" id="GO:0004177">
    <property type="term" value="F:aminopeptidase activity"/>
    <property type="evidence" value="ECO:0007669"/>
    <property type="project" value="TreeGrafter"/>
</dbReference>
<dbReference type="Gene3D" id="3.60.70.12">
    <property type="entry name" value="L-amino peptidase D-ALA esterase/amidase"/>
    <property type="match status" value="1"/>
</dbReference>
<protein>
    <submittedName>
        <fullName evidence="2">P1 family peptidase</fullName>
    </submittedName>
</protein>
<comment type="similarity">
    <text evidence="1">Belongs to the peptidase S58 family.</text>
</comment>
<organism evidence="2 3">
    <name type="scientific">Candidatus Corynebacterium avicola</name>
    <dbReference type="NCBI Taxonomy" id="2838527"/>
    <lineage>
        <taxon>Bacteria</taxon>
        <taxon>Bacillati</taxon>
        <taxon>Actinomycetota</taxon>
        <taxon>Actinomycetes</taxon>
        <taxon>Mycobacteriales</taxon>
        <taxon>Corynebacteriaceae</taxon>
        <taxon>Corynebacterium</taxon>
    </lineage>
</organism>
<gene>
    <name evidence="2" type="ORF">H9870_05635</name>
</gene>
<evidence type="ECO:0000313" key="2">
    <source>
        <dbReference type="EMBL" id="HIW91124.1"/>
    </source>
</evidence>
<dbReference type="PANTHER" id="PTHR36512:SF3">
    <property type="entry name" value="BLR5678 PROTEIN"/>
    <property type="match status" value="1"/>
</dbReference>
<evidence type="ECO:0000256" key="1">
    <source>
        <dbReference type="ARBA" id="ARBA00007068"/>
    </source>
</evidence>
<proteinExistence type="inferred from homology"/>
<reference evidence="2" key="2">
    <citation type="submission" date="2021-04" db="EMBL/GenBank/DDBJ databases">
        <authorList>
            <person name="Gilroy R."/>
        </authorList>
    </citation>
    <scope>NUCLEOTIDE SEQUENCE</scope>
    <source>
        <strain evidence="2">CHK32-1732</strain>
    </source>
</reference>
<dbReference type="AlphaFoldDB" id="A0A9D1UKC7"/>
<dbReference type="CDD" id="cd02252">
    <property type="entry name" value="nylC_like"/>
    <property type="match status" value="1"/>
</dbReference>
<dbReference type="SUPFAM" id="SSF56266">
    <property type="entry name" value="DmpA/ArgJ-like"/>
    <property type="match status" value="1"/>
</dbReference>
<reference evidence="2" key="1">
    <citation type="journal article" date="2021" name="PeerJ">
        <title>Extensive microbial diversity within the chicken gut microbiome revealed by metagenomics and culture.</title>
        <authorList>
            <person name="Gilroy R."/>
            <person name="Ravi A."/>
            <person name="Getino M."/>
            <person name="Pursley I."/>
            <person name="Horton D.L."/>
            <person name="Alikhan N.F."/>
            <person name="Baker D."/>
            <person name="Gharbi K."/>
            <person name="Hall N."/>
            <person name="Watson M."/>
            <person name="Adriaenssens E.M."/>
            <person name="Foster-Nyarko E."/>
            <person name="Jarju S."/>
            <person name="Secka A."/>
            <person name="Antonio M."/>
            <person name="Oren A."/>
            <person name="Chaudhuri R.R."/>
            <person name="La Ragione R."/>
            <person name="Hildebrand F."/>
            <person name="Pallen M.J."/>
        </authorList>
    </citation>
    <scope>NUCLEOTIDE SEQUENCE</scope>
    <source>
        <strain evidence="2">CHK32-1732</strain>
    </source>
</reference>
<dbReference type="Proteomes" id="UP000824190">
    <property type="component" value="Unassembled WGS sequence"/>
</dbReference>
<dbReference type="InterPro" id="IPR005321">
    <property type="entry name" value="Peptidase_S58_DmpA"/>
</dbReference>
<comment type="caution">
    <text evidence="2">The sequence shown here is derived from an EMBL/GenBank/DDBJ whole genome shotgun (WGS) entry which is preliminary data.</text>
</comment>
<dbReference type="Pfam" id="PF03576">
    <property type="entry name" value="Peptidase_S58"/>
    <property type="match status" value="1"/>
</dbReference>